<dbReference type="InterPro" id="IPR011050">
    <property type="entry name" value="Pectin_lyase_fold/virulence"/>
</dbReference>
<dbReference type="Gene3D" id="2.160.20.10">
    <property type="entry name" value="Single-stranded right-handed beta-helix, Pectin lyase-like"/>
    <property type="match status" value="1"/>
</dbReference>
<dbReference type="Pfam" id="PF02415">
    <property type="entry name" value="Chlam_PMP"/>
    <property type="match status" value="1"/>
</dbReference>
<keyword evidence="6" id="KW-0472">Membrane</keyword>
<evidence type="ECO:0008006" key="10">
    <source>
        <dbReference type="Google" id="ProtNLM"/>
    </source>
</evidence>
<keyword evidence="7" id="KW-0998">Cell outer membrane</keyword>
<evidence type="ECO:0000313" key="8">
    <source>
        <dbReference type="EMBL" id="MBZ2164463.1"/>
    </source>
</evidence>
<gene>
    <name evidence="8" type="ORF">K8N75_00125</name>
</gene>
<proteinExistence type="predicted"/>
<evidence type="ECO:0000256" key="4">
    <source>
        <dbReference type="ARBA" id="ARBA00022525"/>
    </source>
</evidence>
<dbReference type="SUPFAM" id="SSF51126">
    <property type="entry name" value="Pectin lyase-like"/>
    <property type="match status" value="1"/>
</dbReference>
<evidence type="ECO:0000256" key="6">
    <source>
        <dbReference type="ARBA" id="ARBA00023136"/>
    </source>
</evidence>
<evidence type="ECO:0000313" key="9">
    <source>
        <dbReference type="Proteomes" id="UP000825933"/>
    </source>
</evidence>
<dbReference type="InterPro" id="IPR003368">
    <property type="entry name" value="POMP_repeat"/>
</dbReference>
<protein>
    <recommendedName>
        <fullName evidence="10">DUF1565 domain-containing protein</fullName>
    </recommendedName>
</protein>
<dbReference type="Proteomes" id="UP000825933">
    <property type="component" value="Unassembled WGS sequence"/>
</dbReference>
<dbReference type="AlphaFoldDB" id="A0A8T5UUC0"/>
<comment type="subcellular location">
    <subcellularLocation>
        <location evidence="1">Cell envelope</location>
    </subcellularLocation>
    <subcellularLocation>
        <location evidence="2">Cell outer membrane</location>
    </subcellularLocation>
    <subcellularLocation>
        <location evidence="3">Secreted</location>
    </subcellularLocation>
</comment>
<evidence type="ECO:0000256" key="7">
    <source>
        <dbReference type="ARBA" id="ARBA00023237"/>
    </source>
</evidence>
<dbReference type="GO" id="GO:0005576">
    <property type="term" value="C:extracellular region"/>
    <property type="evidence" value="ECO:0007669"/>
    <property type="project" value="UniProtKB-SubCell"/>
</dbReference>
<evidence type="ECO:0000256" key="3">
    <source>
        <dbReference type="ARBA" id="ARBA00004613"/>
    </source>
</evidence>
<evidence type="ECO:0000256" key="1">
    <source>
        <dbReference type="ARBA" id="ARBA00004196"/>
    </source>
</evidence>
<organism evidence="8 9">
    <name type="scientific">Methanobacterium spitsbergense</name>
    <dbReference type="NCBI Taxonomy" id="2874285"/>
    <lineage>
        <taxon>Archaea</taxon>
        <taxon>Methanobacteriati</taxon>
        <taxon>Methanobacteriota</taxon>
        <taxon>Methanomada group</taxon>
        <taxon>Methanobacteria</taxon>
        <taxon>Methanobacteriales</taxon>
        <taxon>Methanobacteriaceae</taxon>
        <taxon>Methanobacterium</taxon>
    </lineage>
</organism>
<comment type="caution">
    <text evidence="8">The sequence shown here is derived from an EMBL/GenBank/DDBJ whole genome shotgun (WGS) entry which is preliminary data.</text>
</comment>
<keyword evidence="5" id="KW-0732">Signal</keyword>
<evidence type="ECO:0000256" key="5">
    <source>
        <dbReference type="ARBA" id="ARBA00022729"/>
    </source>
</evidence>
<name>A0A8T5UUC0_9EURY</name>
<dbReference type="EMBL" id="JAIOUQ010000001">
    <property type="protein sequence ID" value="MBZ2164463.1"/>
    <property type="molecule type" value="Genomic_DNA"/>
</dbReference>
<sequence length="331" mass="35033">MKYFKLEIFLVVLMIMGSFSGIYAINQVQHDNNGTNISENNNVTDGARTIYVAKNGTDRNDGLTPETPKRNIENALIAANSGDTIRVGLGTYHTNLQINKNITLIGAQNTVIDGQNLSNCITISTGVTITIANFNIQNGKNNRLCYGGGIHNEGTLNLENSTITNNTSHYGGGIDNGGTMTLTRVTTINNSVSWDGGGICNNGLLTIKDSRITSNIATDDGGSISNTGTMTLTRVTILNNSANTNGGGISNNGLLTIEDSIITNNTANSGGGIYNTNLLYVYGSTIIGNRANNGGGIFNSNITRSTAYIDDLTVITYNIPNNYAGKPFIPA</sequence>
<reference evidence="9" key="1">
    <citation type="journal article" date="2022" name="Microbiol. Resour. Announc.">
        <title>Draft Genome Sequence of a Methanogenic Archaeon from West Spitsbergen Permafrost.</title>
        <authorList>
            <person name="Trubitsyn V."/>
            <person name="Rivkina E."/>
            <person name="Shcherbakova V."/>
        </authorList>
    </citation>
    <scope>NUCLEOTIDE SEQUENCE [LARGE SCALE GENOMIC DNA]</scope>
    <source>
        <strain evidence="9">VT</strain>
    </source>
</reference>
<keyword evidence="4" id="KW-0964">Secreted</keyword>
<dbReference type="InterPro" id="IPR012334">
    <property type="entry name" value="Pectin_lyas_fold"/>
</dbReference>
<accession>A0A8T5UUC0</accession>
<keyword evidence="9" id="KW-1185">Reference proteome</keyword>
<dbReference type="RefSeq" id="WP_223790145.1">
    <property type="nucleotide sequence ID" value="NZ_JAIOUQ010000001.1"/>
</dbReference>
<evidence type="ECO:0000256" key="2">
    <source>
        <dbReference type="ARBA" id="ARBA00004442"/>
    </source>
</evidence>